<accession>A0AAD7TX74</accession>
<proteinExistence type="inferred from homology"/>
<evidence type="ECO:0000256" key="2">
    <source>
        <dbReference type="ARBA" id="ARBA00035112"/>
    </source>
</evidence>
<gene>
    <name evidence="4" type="ORF">ONZ51_g3696</name>
</gene>
<keyword evidence="3" id="KW-0732">Signal</keyword>
<name>A0AAD7TX74_9APHY</name>
<feature type="chain" id="PRO_5042119398" description="Oxidase ustYa" evidence="3">
    <location>
        <begin position="23"/>
        <end position="215"/>
    </location>
</feature>
<comment type="caution">
    <text evidence="4">The sequence shown here is derived from an EMBL/GenBank/DDBJ whole genome shotgun (WGS) entry which is preliminary data.</text>
</comment>
<evidence type="ECO:0008006" key="6">
    <source>
        <dbReference type="Google" id="ProtNLM"/>
    </source>
</evidence>
<protein>
    <recommendedName>
        <fullName evidence="6">Oxidase ustYa</fullName>
    </recommendedName>
</protein>
<comment type="similarity">
    <text evidence="2">Belongs to the ustYa family.</text>
</comment>
<evidence type="ECO:0000313" key="5">
    <source>
        <dbReference type="Proteomes" id="UP001215151"/>
    </source>
</evidence>
<dbReference type="Pfam" id="PF11807">
    <property type="entry name" value="UstYa"/>
    <property type="match status" value="1"/>
</dbReference>
<reference evidence="4" key="1">
    <citation type="submission" date="2022-11" db="EMBL/GenBank/DDBJ databases">
        <title>Genome Sequence of Cubamyces cubensis.</title>
        <authorList>
            <person name="Buettner E."/>
        </authorList>
    </citation>
    <scope>NUCLEOTIDE SEQUENCE</scope>
    <source>
        <strain evidence="4">MPL-01</strain>
    </source>
</reference>
<dbReference type="AlphaFoldDB" id="A0AAD7TX74"/>
<dbReference type="PANTHER" id="PTHR33365">
    <property type="entry name" value="YALI0B05434P"/>
    <property type="match status" value="1"/>
</dbReference>
<dbReference type="InterPro" id="IPR021765">
    <property type="entry name" value="UstYa-like"/>
</dbReference>
<dbReference type="Proteomes" id="UP001215151">
    <property type="component" value="Unassembled WGS sequence"/>
</dbReference>
<sequence>MKTPVLNLLSPVLLLCSVLLLGTSPYAPWSSRPRATENTDSARSHYTYRGEDFPRAWPIPPLETVYLAHEDSHHYAVETDLGIAEWNATLPRGGATLYLGDDFRPFTLGLFHQLRCLNIVREVLVDIFNNPSPDAKFDRFDMIHHCMNYLRQSVICRGSVRLESVRAYIDSHLTVWDVTHTCKDWSAVYKAAEDNYNEYLKNALEHGVKVSDRDP</sequence>
<comment type="pathway">
    <text evidence="1">Mycotoxin biosynthesis.</text>
</comment>
<dbReference type="PANTHER" id="PTHR33365:SF4">
    <property type="entry name" value="CYCLOCHLOROTINE BIOSYNTHESIS PROTEIN O"/>
    <property type="match status" value="1"/>
</dbReference>
<dbReference type="EMBL" id="JAPEVG010000066">
    <property type="protein sequence ID" value="KAJ8488198.1"/>
    <property type="molecule type" value="Genomic_DNA"/>
</dbReference>
<feature type="signal peptide" evidence="3">
    <location>
        <begin position="1"/>
        <end position="22"/>
    </location>
</feature>
<evidence type="ECO:0000256" key="3">
    <source>
        <dbReference type="SAM" id="SignalP"/>
    </source>
</evidence>
<organism evidence="4 5">
    <name type="scientific">Trametes cubensis</name>
    <dbReference type="NCBI Taxonomy" id="1111947"/>
    <lineage>
        <taxon>Eukaryota</taxon>
        <taxon>Fungi</taxon>
        <taxon>Dikarya</taxon>
        <taxon>Basidiomycota</taxon>
        <taxon>Agaricomycotina</taxon>
        <taxon>Agaricomycetes</taxon>
        <taxon>Polyporales</taxon>
        <taxon>Polyporaceae</taxon>
        <taxon>Trametes</taxon>
    </lineage>
</organism>
<keyword evidence="5" id="KW-1185">Reference proteome</keyword>
<dbReference type="GO" id="GO:0043386">
    <property type="term" value="P:mycotoxin biosynthetic process"/>
    <property type="evidence" value="ECO:0007669"/>
    <property type="project" value="InterPro"/>
</dbReference>
<evidence type="ECO:0000313" key="4">
    <source>
        <dbReference type="EMBL" id="KAJ8488198.1"/>
    </source>
</evidence>
<evidence type="ECO:0000256" key="1">
    <source>
        <dbReference type="ARBA" id="ARBA00004685"/>
    </source>
</evidence>